<gene>
    <name evidence="2" type="ORF">B0H16DRAFT_1333905</name>
</gene>
<sequence>MKRQVHLRKSSRKKTRPSRRKEDIYPLTAYITINGHRAFTLFDTGCTTDSCSPDFARVANLKVHEITEPVVLQLGTAGSRSKINFGTETRIAYDSLESSEYLDVVNLDRYDAVFGTKYMRKHGISCDLWRNVIRIKGKAAPTLTVLEETVEVERRNAARRAE</sequence>
<protein>
    <submittedName>
        <fullName evidence="2">Uncharacterized protein</fullName>
    </submittedName>
</protein>
<evidence type="ECO:0000313" key="3">
    <source>
        <dbReference type="Proteomes" id="UP001215598"/>
    </source>
</evidence>
<dbReference type="EMBL" id="JARKIB010000209">
    <property type="protein sequence ID" value="KAJ7723699.1"/>
    <property type="molecule type" value="Genomic_DNA"/>
</dbReference>
<dbReference type="CDD" id="cd00303">
    <property type="entry name" value="retropepsin_like"/>
    <property type="match status" value="1"/>
</dbReference>
<accession>A0AAD7HN15</accession>
<dbReference type="Proteomes" id="UP001215598">
    <property type="component" value="Unassembled WGS sequence"/>
</dbReference>
<name>A0AAD7HN15_9AGAR</name>
<keyword evidence="3" id="KW-1185">Reference proteome</keyword>
<feature type="region of interest" description="Disordered" evidence="1">
    <location>
        <begin position="1"/>
        <end position="20"/>
    </location>
</feature>
<feature type="compositionally biased region" description="Basic residues" evidence="1">
    <location>
        <begin position="1"/>
        <end position="19"/>
    </location>
</feature>
<comment type="caution">
    <text evidence="2">The sequence shown here is derived from an EMBL/GenBank/DDBJ whole genome shotgun (WGS) entry which is preliminary data.</text>
</comment>
<organism evidence="2 3">
    <name type="scientific">Mycena metata</name>
    <dbReference type="NCBI Taxonomy" id="1033252"/>
    <lineage>
        <taxon>Eukaryota</taxon>
        <taxon>Fungi</taxon>
        <taxon>Dikarya</taxon>
        <taxon>Basidiomycota</taxon>
        <taxon>Agaricomycotina</taxon>
        <taxon>Agaricomycetes</taxon>
        <taxon>Agaricomycetidae</taxon>
        <taxon>Agaricales</taxon>
        <taxon>Marasmiineae</taxon>
        <taxon>Mycenaceae</taxon>
        <taxon>Mycena</taxon>
    </lineage>
</organism>
<proteinExistence type="predicted"/>
<evidence type="ECO:0000313" key="2">
    <source>
        <dbReference type="EMBL" id="KAJ7723699.1"/>
    </source>
</evidence>
<dbReference type="Gene3D" id="2.40.70.10">
    <property type="entry name" value="Acid Proteases"/>
    <property type="match status" value="1"/>
</dbReference>
<evidence type="ECO:0000256" key="1">
    <source>
        <dbReference type="SAM" id="MobiDB-lite"/>
    </source>
</evidence>
<dbReference type="AlphaFoldDB" id="A0AAD7HN15"/>
<dbReference type="SUPFAM" id="SSF50630">
    <property type="entry name" value="Acid proteases"/>
    <property type="match status" value="1"/>
</dbReference>
<reference evidence="2" key="1">
    <citation type="submission" date="2023-03" db="EMBL/GenBank/DDBJ databases">
        <title>Massive genome expansion in bonnet fungi (Mycena s.s.) driven by repeated elements and novel gene families across ecological guilds.</title>
        <authorList>
            <consortium name="Lawrence Berkeley National Laboratory"/>
            <person name="Harder C.B."/>
            <person name="Miyauchi S."/>
            <person name="Viragh M."/>
            <person name="Kuo A."/>
            <person name="Thoen E."/>
            <person name="Andreopoulos B."/>
            <person name="Lu D."/>
            <person name="Skrede I."/>
            <person name="Drula E."/>
            <person name="Henrissat B."/>
            <person name="Morin E."/>
            <person name="Kohler A."/>
            <person name="Barry K."/>
            <person name="LaButti K."/>
            <person name="Morin E."/>
            <person name="Salamov A."/>
            <person name="Lipzen A."/>
            <person name="Mereny Z."/>
            <person name="Hegedus B."/>
            <person name="Baldrian P."/>
            <person name="Stursova M."/>
            <person name="Weitz H."/>
            <person name="Taylor A."/>
            <person name="Grigoriev I.V."/>
            <person name="Nagy L.G."/>
            <person name="Martin F."/>
            <person name="Kauserud H."/>
        </authorList>
    </citation>
    <scope>NUCLEOTIDE SEQUENCE</scope>
    <source>
        <strain evidence="2">CBHHK182m</strain>
    </source>
</reference>
<dbReference type="InterPro" id="IPR021109">
    <property type="entry name" value="Peptidase_aspartic_dom_sf"/>
</dbReference>